<accession>A0A438G1F4</accession>
<evidence type="ECO:0000313" key="2">
    <source>
        <dbReference type="EMBL" id="RVW65998.1"/>
    </source>
</evidence>
<reference evidence="2 3" key="1">
    <citation type="journal article" date="2018" name="PLoS Genet.">
        <title>Population sequencing reveals clonal diversity and ancestral inbreeding in the grapevine cultivar Chardonnay.</title>
        <authorList>
            <person name="Roach M.J."/>
            <person name="Johnson D.L."/>
            <person name="Bohlmann J."/>
            <person name="van Vuuren H.J."/>
            <person name="Jones S.J."/>
            <person name="Pretorius I.S."/>
            <person name="Schmidt S.A."/>
            <person name="Borneman A.R."/>
        </authorList>
    </citation>
    <scope>NUCLEOTIDE SEQUENCE [LARGE SCALE GENOMIC DNA]</scope>
    <source>
        <strain evidence="3">cv. Chardonnay</strain>
        <tissue evidence="2">Leaf</tissue>
    </source>
</reference>
<dbReference type="Proteomes" id="UP000288805">
    <property type="component" value="Unassembled WGS sequence"/>
</dbReference>
<name>A0A438G1F4_VITVI</name>
<feature type="compositionally biased region" description="Low complexity" evidence="1">
    <location>
        <begin position="26"/>
        <end position="38"/>
    </location>
</feature>
<dbReference type="AlphaFoldDB" id="A0A438G1F4"/>
<feature type="region of interest" description="Disordered" evidence="1">
    <location>
        <begin position="23"/>
        <end position="79"/>
    </location>
</feature>
<gene>
    <name evidence="2" type="ORF">CK203_007475</name>
</gene>
<evidence type="ECO:0000256" key="1">
    <source>
        <dbReference type="SAM" id="MobiDB-lite"/>
    </source>
</evidence>
<organism evidence="2 3">
    <name type="scientific">Vitis vinifera</name>
    <name type="common">Grape</name>
    <dbReference type="NCBI Taxonomy" id="29760"/>
    <lineage>
        <taxon>Eukaryota</taxon>
        <taxon>Viridiplantae</taxon>
        <taxon>Streptophyta</taxon>
        <taxon>Embryophyta</taxon>
        <taxon>Tracheophyta</taxon>
        <taxon>Spermatophyta</taxon>
        <taxon>Magnoliopsida</taxon>
        <taxon>eudicotyledons</taxon>
        <taxon>Gunneridae</taxon>
        <taxon>Pentapetalae</taxon>
        <taxon>rosids</taxon>
        <taxon>Vitales</taxon>
        <taxon>Vitaceae</taxon>
        <taxon>Viteae</taxon>
        <taxon>Vitis</taxon>
    </lineage>
</organism>
<evidence type="ECO:0000313" key="3">
    <source>
        <dbReference type="Proteomes" id="UP000288805"/>
    </source>
</evidence>
<comment type="caution">
    <text evidence="2">The sequence shown here is derived from an EMBL/GenBank/DDBJ whole genome shotgun (WGS) entry which is preliminary data.</text>
</comment>
<proteinExistence type="predicted"/>
<feature type="compositionally biased region" description="Polar residues" evidence="1">
    <location>
        <begin position="223"/>
        <end position="234"/>
    </location>
</feature>
<feature type="region of interest" description="Disordered" evidence="1">
    <location>
        <begin position="184"/>
        <end position="244"/>
    </location>
</feature>
<dbReference type="EMBL" id="QGNW01000684">
    <property type="protein sequence ID" value="RVW65998.1"/>
    <property type="molecule type" value="Genomic_DNA"/>
</dbReference>
<protein>
    <submittedName>
        <fullName evidence="2">Uncharacterized protein</fullName>
    </submittedName>
</protein>
<sequence length="244" mass="26504">MHPTQTLWNTSLSILAMAKIRGAHVAPPSARNPRPRALPVRDSTSEAPQASAIPPSESGVPSSPRQGRYETRRPPLHLGQTLRTPRNQFIALLQRKPKFQAQERHQHLHSFSCLLQTSPTVPTPEVTFFAPPTTPEAPPVVPATSTPPPSESSITISSSEFRGLCHTLQTLSTTQDTTSLGYFAPPEHDMPGPSELTTPSEKATPVEQTMPHEKTTIAEVETPIQSTQETTAEPSSPHDPLTTT</sequence>
<feature type="region of interest" description="Disordered" evidence="1">
    <location>
        <begin position="131"/>
        <end position="155"/>
    </location>
</feature>
<feature type="compositionally biased region" description="Pro residues" evidence="1">
    <location>
        <begin position="132"/>
        <end position="150"/>
    </location>
</feature>